<evidence type="ECO:0000313" key="1">
    <source>
        <dbReference type="EMBL" id="AUG88569.1"/>
    </source>
</evidence>
<evidence type="ECO:0000313" key="2">
    <source>
        <dbReference type="Proteomes" id="UP000241282"/>
    </source>
</evidence>
<dbReference type="EMBL" id="MG676466">
    <property type="protein sequence ID" value="AUG88569.1"/>
    <property type="molecule type" value="Genomic_DNA"/>
</dbReference>
<dbReference type="Proteomes" id="UP000241282">
    <property type="component" value="Segment"/>
</dbReference>
<protein>
    <submittedName>
        <fullName evidence="1">Uncharacterized protein</fullName>
    </submittedName>
</protein>
<accession>A0A2H5BQF7</accession>
<organism evidence="1 2">
    <name type="scientific">Pseudomonas phage TC6</name>
    <dbReference type="NCBI Taxonomy" id="2060947"/>
    <lineage>
        <taxon>Viruses</taxon>
        <taxon>Duplodnaviria</taxon>
        <taxon>Heunggongvirae</taxon>
        <taxon>Uroviricota</taxon>
        <taxon>Caudoviricetes</taxon>
        <taxon>Zobellviridae</taxon>
        <taxon>Paundecimvirus</taxon>
        <taxon>Paundecimvirus PA11</taxon>
    </lineage>
</organism>
<sequence length="55" mass="6659">MKQYQVKFVWLLQPDYNTRVYAHNKDHAYKIALLNAEADGWRYEDPSETKIEELK</sequence>
<reference evidence="1 2" key="1">
    <citation type="submission" date="2017-12" db="EMBL/GenBank/DDBJ databases">
        <title>Genomic identification of Pseudomonas aeruginosa phage TC6.</title>
        <authorList>
            <person name="Lu S."/>
            <person name="Tang C."/>
            <person name="Deng C."/>
            <person name="Zhang Y."/>
            <person name="Xiao C."/>
        </authorList>
    </citation>
    <scope>NUCLEOTIDE SEQUENCE [LARGE SCALE GENOMIC DNA]</scope>
</reference>
<gene>
    <name evidence="1" type="primary">TC6_058</name>
</gene>
<name>A0A2H5BQF7_9CAUD</name>
<proteinExistence type="predicted"/>